<dbReference type="InterPro" id="IPR020846">
    <property type="entry name" value="MFS_dom"/>
</dbReference>
<sequence>MSETDKKPVVAHLENSSGVTAATVNELQEQIDQLAMLTPDEFKKEELKLLRKIDFTLMPMLFCLMVLNYLDRNALAGARVQGIEADLGMVGTDFNVAISVLFAGYICGQLPSNMILSKSRPSIYLSCCVMLWGMVSLSTGFVHNFHQLLAVRVLLGLLEAPFFPGALFILSSWYTKREISFRTAILYLGSLLSGAFSGFIAAGVEANLHMKLGYESWRWVFIIEGAITGAFAILALFVLPDYPATTKRLSVRERAMAVYRLEADTGVRDEGDGTSMMHNLKLALCDWKLWALAVITACKTTASAFTQFMPTVIQTFKFNRINTLLLTAPPYIVAAIFSLILSRLSDRKPERCFHFCIPLMFGMLGFIIAAATTNIAARYFSIFLMLSGLHGNFNILLAWYSGCFPRPRAKRAMAIAIINALGNIAQIWSPYMWPKSDGPKYSTAFITNIVMTGLAICLCITLRFFLGRANAQMDREEAEWQEDEKSVGLDGESGRPTFEKKPRFVL</sequence>
<evidence type="ECO:0000313" key="10">
    <source>
        <dbReference type="Proteomes" id="UP001342314"/>
    </source>
</evidence>
<feature type="transmembrane region" description="Helical" evidence="7">
    <location>
        <begin position="412"/>
        <end position="433"/>
    </location>
</feature>
<dbReference type="GO" id="GO:0016020">
    <property type="term" value="C:membrane"/>
    <property type="evidence" value="ECO:0007669"/>
    <property type="project" value="UniProtKB-SubCell"/>
</dbReference>
<feature type="compositionally biased region" description="Basic and acidic residues" evidence="6">
    <location>
        <begin position="497"/>
        <end position="506"/>
    </location>
</feature>
<proteinExistence type="predicted"/>
<keyword evidence="5 7" id="KW-0472">Membrane</keyword>
<dbReference type="PANTHER" id="PTHR43791">
    <property type="entry name" value="PERMEASE-RELATED"/>
    <property type="match status" value="1"/>
</dbReference>
<evidence type="ECO:0000256" key="7">
    <source>
        <dbReference type="SAM" id="Phobius"/>
    </source>
</evidence>
<dbReference type="FunFam" id="1.20.1250.20:FF:000057">
    <property type="entry name" value="MFS general substrate transporter"/>
    <property type="match status" value="1"/>
</dbReference>
<accession>A0AAV5GSN2</accession>
<feature type="transmembrane region" description="Helical" evidence="7">
    <location>
        <begin position="353"/>
        <end position="373"/>
    </location>
</feature>
<evidence type="ECO:0000256" key="2">
    <source>
        <dbReference type="ARBA" id="ARBA00022448"/>
    </source>
</evidence>
<evidence type="ECO:0000256" key="1">
    <source>
        <dbReference type="ARBA" id="ARBA00004141"/>
    </source>
</evidence>
<dbReference type="PANTHER" id="PTHR43791:SF92">
    <property type="entry name" value="AGL026WP"/>
    <property type="match status" value="1"/>
</dbReference>
<dbReference type="GO" id="GO:0022857">
    <property type="term" value="F:transmembrane transporter activity"/>
    <property type="evidence" value="ECO:0007669"/>
    <property type="project" value="InterPro"/>
</dbReference>
<evidence type="ECO:0000256" key="6">
    <source>
        <dbReference type="SAM" id="MobiDB-lite"/>
    </source>
</evidence>
<dbReference type="AlphaFoldDB" id="A0AAV5GSN2"/>
<evidence type="ECO:0000256" key="3">
    <source>
        <dbReference type="ARBA" id="ARBA00022692"/>
    </source>
</evidence>
<keyword evidence="4 7" id="KW-1133">Transmembrane helix</keyword>
<comment type="caution">
    <text evidence="9">The sequence shown here is derived from an EMBL/GenBank/DDBJ whole genome shotgun (WGS) entry which is preliminary data.</text>
</comment>
<feature type="transmembrane region" description="Helical" evidence="7">
    <location>
        <begin position="149"/>
        <end position="173"/>
    </location>
</feature>
<keyword evidence="2" id="KW-0813">Transport</keyword>
<feature type="transmembrane region" description="Helical" evidence="7">
    <location>
        <begin position="53"/>
        <end position="70"/>
    </location>
</feature>
<dbReference type="EMBL" id="BQKY01000013">
    <property type="protein sequence ID" value="GJN93243.1"/>
    <property type="molecule type" value="Genomic_DNA"/>
</dbReference>
<feature type="region of interest" description="Disordered" evidence="6">
    <location>
        <begin position="481"/>
        <end position="506"/>
    </location>
</feature>
<keyword evidence="10" id="KW-1185">Reference proteome</keyword>
<feature type="transmembrane region" description="Helical" evidence="7">
    <location>
        <begin position="289"/>
        <end position="309"/>
    </location>
</feature>
<dbReference type="Pfam" id="PF07690">
    <property type="entry name" value="MFS_1"/>
    <property type="match status" value="1"/>
</dbReference>
<dbReference type="Proteomes" id="UP001342314">
    <property type="component" value="Unassembled WGS sequence"/>
</dbReference>
<evidence type="ECO:0000256" key="4">
    <source>
        <dbReference type="ARBA" id="ARBA00022989"/>
    </source>
</evidence>
<feature type="transmembrane region" description="Helical" evidence="7">
    <location>
        <begin position="321"/>
        <end position="341"/>
    </location>
</feature>
<feature type="transmembrane region" description="Helical" evidence="7">
    <location>
        <begin position="216"/>
        <end position="239"/>
    </location>
</feature>
<evidence type="ECO:0000256" key="5">
    <source>
        <dbReference type="ARBA" id="ARBA00023136"/>
    </source>
</evidence>
<evidence type="ECO:0000259" key="8">
    <source>
        <dbReference type="PROSITE" id="PS50850"/>
    </source>
</evidence>
<reference evidence="9 10" key="1">
    <citation type="submission" date="2021-12" db="EMBL/GenBank/DDBJ databases">
        <title>High titer production of polyol ester of fatty acids by Rhodotorula paludigena BS15 towards product separation-free biomass refinery.</title>
        <authorList>
            <person name="Mano J."/>
            <person name="Ono H."/>
            <person name="Tanaka T."/>
            <person name="Naito K."/>
            <person name="Sushida H."/>
            <person name="Ike M."/>
            <person name="Tokuyasu K."/>
            <person name="Kitaoka M."/>
        </authorList>
    </citation>
    <scope>NUCLEOTIDE SEQUENCE [LARGE SCALE GENOMIC DNA]</scope>
    <source>
        <strain evidence="9 10">BS15</strain>
    </source>
</reference>
<evidence type="ECO:0000313" key="9">
    <source>
        <dbReference type="EMBL" id="GJN93243.1"/>
    </source>
</evidence>
<feature type="transmembrane region" description="Helical" evidence="7">
    <location>
        <begin position="123"/>
        <end position="143"/>
    </location>
</feature>
<protein>
    <recommendedName>
        <fullName evidence="8">Major facilitator superfamily (MFS) profile domain-containing protein</fullName>
    </recommendedName>
</protein>
<feature type="transmembrane region" description="Helical" evidence="7">
    <location>
        <begin position="185"/>
        <end position="204"/>
    </location>
</feature>
<feature type="transmembrane region" description="Helical" evidence="7">
    <location>
        <begin position="445"/>
        <end position="466"/>
    </location>
</feature>
<feature type="domain" description="Major facilitator superfamily (MFS) profile" evidence="8">
    <location>
        <begin position="57"/>
        <end position="470"/>
    </location>
</feature>
<comment type="subcellular location">
    <subcellularLocation>
        <location evidence="1">Membrane</location>
        <topology evidence="1">Multi-pass membrane protein</topology>
    </subcellularLocation>
</comment>
<feature type="transmembrane region" description="Helical" evidence="7">
    <location>
        <begin position="96"/>
        <end position="116"/>
    </location>
</feature>
<keyword evidence="3 7" id="KW-0812">Transmembrane</keyword>
<name>A0AAV5GSN2_9BASI</name>
<organism evidence="9 10">
    <name type="scientific">Rhodotorula paludigena</name>
    <dbReference type="NCBI Taxonomy" id="86838"/>
    <lineage>
        <taxon>Eukaryota</taxon>
        <taxon>Fungi</taxon>
        <taxon>Dikarya</taxon>
        <taxon>Basidiomycota</taxon>
        <taxon>Pucciniomycotina</taxon>
        <taxon>Microbotryomycetes</taxon>
        <taxon>Sporidiobolales</taxon>
        <taxon>Sporidiobolaceae</taxon>
        <taxon>Rhodotorula</taxon>
    </lineage>
</organism>
<feature type="transmembrane region" description="Helical" evidence="7">
    <location>
        <begin position="379"/>
        <end position="400"/>
    </location>
</feature>
<dbReference type="PROSITE" id="PS50850">
    <property type="entry name" value="MFS"/>
    <property type="match status" value="1"/>
</dbReference>
<dbReference type="Gene3D" id="1.20.1250.20">
    <property type="entry name" value="MFS general substrate transporter like domains"/>
    <property type="match status" value="2"/>
</dbReference>
<dbReference type="InterPro" id="IPR011701">
    <property type="entry name" value="MFS"/>
</dbReference>
<gene>
    <name evidence="9" type="ORF">Rhopal_006290-T1</name>
</gene>
<dbReference type="InterPro" id="IPR036259">
    <property type="entry name" value="MFS_trans_sf"/>
</dbReference>
<dbReference type="SUPFAM" id="SSF103473">
    <property type="entry name" value="MFS general substrate transporter"/>
    <property type="match status" value="1"/>
</dbReference>
<dbReference type="FunFam" id="1.20.1250.20:FF:000013">
    <property type="entry name" value="MFS general substrate transporter"/>
    <property type="match status" value="1"/>
</dbReference>